<protein>
    <submittedName>
        <fullName evidence="2">Uncharacterized protein</fullName>
    </submittedName>
</protein>
<evidence type="ECO:0000313" key="3">
    <source>
        <dbReference type="Proteomes" id="UP000324222"/>
    </source>
</evidence>
<evidence type="ECO:0000313" key="2">
    <source>
        <dbReference type="EMBL" id="MPC29751.1"/>
    </source>
</evidence>
<dbReference type="AlphaFoldDB" id="A0A5B7E6W8"/>
<accession>A0A5B7E6W8</accession>
<sequence>MNSTTFHAQLVTPGPWASPRTATSFLHHGLTLPTGKSKVFLLCLALRARVNGRKAPRRRERGCVRPSTQADCWEKLALPDTQFTKTLIIRRRRDRRSLSNSGRGEARLHQPGRGGEGVSTQGEEGELELTNAVRYKLKFSCFRSLIFESRDQRFVLHSEVFLECLLRSQFEVFTANNTYVHFPDACRVH</sequence>
<comment type="caution">
    <text evidence="2">The sequence shown here is derived from an EMBL/GenBank/DDBJ whole genome shotgun (WGS) entry which is preliminary data.</text>
</comment>
<dbReference type="Proteomes" id="UP000324222">
    <property type="component" value="Unassembled WGS sequence"/>
</dbReference>
<keyword evidence="3" id="KW-1185">Reference proteome</keyword>
<organism evidence="2 3">
    <name type="scientific">Portunus trituberculatus</name>
    <name type="common">Swimming crab</name>
    <name type="synonym">Neptunus trituberculatus</name>
    <dbReference type="NCBI Taxonomy" id="210409"/>
    <lineage>
        <taxon>Eukaryota</taxon>
        <taxon>Metazoa</taxon>
        <taxon>Ecdysozoa</taxon>
        <taxon>Arthropoda</taxon>
        <taxon>Crustacea</taxon>
        <taxon>Multicrustacea</taxon>
        <taxon>Malacostraca</taxon>
        <taxon>Eumalacostraca</taxon>
        <taxon>Eucarida</taxon>
        <taxon>Decapoda</taxon>
        <taxon>Pleocyemata</taxon>
        <taxon>Brachyura</taxon>
        <taxon>Eubrachyura</taxon>
        <taxon>Portunoidea</taxon>
        <taxon>Portunidae</taxon>
        <taxon>Portuninae</taxon>
        <taxon>Portunus</taxon>
    </lineage>
</organism>
<feature type="region of interest" description="Disordered" evidence="1">
    <location>
        <begin position="94"/>
        <end position="124"/>
    </location>
</feature>
<reference evidence="2 3" key="1">
    <citation type="submission" date="2019-05" db="EMBL/GenBank/DDBJ databases">
        <title>Another draft genome of Portunus trituberculatus and its Hox gene families provides insights of decapod evolution.</title>
        <authorList>
            <person name="Jeong J.-H."/>
            <person name="Song I."/>
            <person name="Kim S."/>
            <person name="Choi T."/>
            <person name="Kim D."/>
            <person name="Ryu S."/>
            <person name="Kim W."/>
        </authorList>
    </citation>
    <scope>NUCLEOTIDE SEQUENCE [LARGE SCALE GENOMIC DNA]</scope>
    <source>
        <tissue evidence="2">Muscle</tissue>
    </source>
</reference>
<name>A0A5B7E6W8_PORTR</name>
<evidence type="ECO:0000256" key="1">
    <source>
        <dbReference type="SAM" id="MobiDB-lite"/>
    </source>
</evidence>
<gene>
    <name evidence="2" type="ORF">E2C01_023000</name>
</gene>
<dbReference type="EMBL" id="VSRR010002129">
    <property type="protein sequence ID" value="MPC29751.1"/>
    <property type="molecule type" value="Genomic_DNA"/>
</dbReference>
<proteinExistence type="predicted"/>